<dbReference type="Proteomes" id="UP000002320">
    <property type="component" value="Unassembled WGS sequence"/>
</dbReference>
<protein>
    <submittedName>
        <fullName evidence="1 2">Uncharacterized protein</fullName>
    </submittedName>
</protein>
<dbReference type="VEuPathDB" id="VectorBase:CQUJHB000456"/>
<organism>
    <name type="scientific">Culex quinquefasciatus</name>
    <name type="common">Southern house mosquito</name>
    <name type="synonym">Culex pungens</name>
    <dbReference type="NCBI Taxonomy" id="7176"/>
    <lineage>
        <taxon>Eukaryota</taxon>
        <taxon>Metazoa</taxon>
        <taxon>Ecdysozoa</taxon>
        <taxon>Arthropoda</taxon>
        <taxon>Hexapoda</taxon>
        <taxon>Insecta</taxon>
        <taxon>Pterygota</taxon>
        <taxon>Neoptera</taxon>
        <taxon>Endopterygota</taxon>
        <taxon>Diptera</taxon>
        <taxon>Nematocera</taxon>
        <taxon>Culicoidea</taxon>
        <taxon>Culicidae</taxon>
        <taxon>Culicinae</taxon>
        <taxon>Culicini</taxon>
        <taxon>Culex</taxon>
        <taxon>Culex</taxon>
    </lineage>
</organism>
<accession>B0WDC0</accession>
<evidence type="ECO:0000313" key="2">
    <source>
        <dbReference type="EnsemblMetazoa" id="CPIJ005123-PA"/>
    </source>
</evidence>
<name>B0WDC0_CULQU</name>
<dbReference type="AlphaFoldDB" id="B0WDC0"/>
<dbReference type="HOGENOM" id="CLU_1950901_0_0_1"/>
<dbReference type="VEuPathDB" id="VectorBase:CPIJ005123"/>
<evidence type="ECO:0000313" key="1">
    <source>
        <dbReference type="EMBL" id="EDS44433.1"/>
    </source>
</evidence>
<reference evidence="2" key="2">
    <citation type="submission" date="2021-02" db="UniProtKB">
        <authorList>
            <consortium name="EnsemblMetazoa"/>
        </authorList>
    </citation>
    <scope>IDENTIFICATION</scope>
    <source>
        <strain evidence="2">JHB</strain>
    </source>
</reference>
<dbReference type="EnsemblMetazoa" id="CPIJ005123-RA">
    <property type="protein sequence ID" value="CPIJ005123-PA"/>
    <property type="gene ID" value="CPIJ005123"/>
</dbReference>
<keyword evidence="3" id="KW-1185">Reference proteome</keyword>
<proteinExistence type="predicted"/>
<gene>
    <name evidence="2" type="primary">6036696</name>
    <name evidence="1" type="ORF">CpipJ_CPIJ005123</name>
</gene>
<dbReference type="KEGG" id="cqu:CpipJ_CPIJ005123"/>
<sequence>MTNAMKATMGCVPDMSALRTGARGFRAASSCSWPKIRTGEPVTRHFTRNEPKVGFVVLMNPTTIEEEEEFYAHRDVMENGTKLTELQALLNDFRNVKACRPLDHKTYTTMFELSSFLKESELWRYNHGI</sequence>
<dbReference type="EMBL" id="DS231896">
    <property type="protein sequence ID" value="EDS44433.1"/>
    <property type="molecule type" value="Genomic_DNA"/>
</dbReference>
<dbReference type="OrthoDB" id="10052065at2759"/>
<dbReference type="InParanoid" id="B0WDC0"/>
<evidence type="ECO:0000313" key="3">
    <source>
        <dbReference type="Proteomes" id="UP000002320"/>
    </source>
</evidence>
<reference evidence="1" key="1">
    <citation type="submission" date="2007-03" db="EMBL/GenBank/DDBJ databases">
        <title>Annotation of Culex pipiens quinquefasciatus.</title>
        <authorList>
            <consortium name="The Broad Institute Genome Sequencing Platform"/>
            <person name="Atkinson P.W."/>
            <person name="Hemingway J."/>
            <person name="Christensen B.M."/>
            <person name="Higgs S."/>
            <person name="Kodira C."/>
            <person name="Hannick L."/>
            <person name="Megy K."/>
            <person name="O'Leary S."/>
            <person name="Pearson M."/>
            <person name="Haas B.J."/>
            <person name="Mauceli E."/>
            <person name="Wortman J.R."/>
            <person name="Lee N.H."/>
            <person name="Guigo R."/>
            <person name="Stanke M."/>
            <person name="Alvarado L."/>
            <person name="Amedeo P."/>
            <person name="Antoine C.H."/>
            <person name="Arensburger P."/>
            <person name="Bidwell S.L."/>
            <person name="Crawford M."/>
            <person name="Camaro F."/>
            <person name="Devon K."/>
            <person name="Engels R."/>
            <person name="Hammond M."/>
            <person name="Howarth C."/>
            <person name="Koehrsen M."/>
            <person name="Lawson D."/>
            <person name="Montgomery P."/>
            <person name="Nene V."/>
            <person name="Nusbaum C."/>
            <person name="Puiu D."/>
            <person name="Romero-Severson J."/>
            <person name="Severson D.W."/>
            <person name="Shumway M."/>
            <person name="Sisk P."/>
            <person name="Stolte C."/>
            <person name="Zeng Q."/>
            <person name="Eisenstadt E."/>
            <person name="Fraser-Liggett C."/>
            <person name="Strausberg R."/>
            <person name="Galagan J."/>
            <person name="Birren B."/>
            <person name="Collins F.H."/>
        </authorList>
    </citation>
    <scope>NUCLEOTIDE SEQUENCE [LARGE SCALE GENOMIC DNA]</scope>
    <source>
        <strain evidence="1">JHB</strain>
    </source>
</reference>